<reference evidence="2" key="1">
    <citation type="journal article" date="2019" name="Int. J. Syst. Evol. Microbiol.">
        <title>The Global Catalogue of Microorganisms (GCM) 10K type strain sequencing project: providing services to taxonomists for standard genome sequencing and annotation.</title>
        <authorList>
            <consortium name="The Broad Institute Genomics Platform"/>
            <consortium name="The Broad Institute Genome Sequencing Center for Infectious Disease"/>
            <person name="Wu L."/>
            <person name="Ma J."/>
        </authorList>
    </citation>
    <scope>NUCLEOTIDE SEQUENCE [LARGE SCALE GENOMIC DNA]</scope>
    <source>
        <strain evidence="2">JCM 12140</strain>
    </source>
</reference>
<comment type="caution">
    <text evidence="1">The sequence shown here is derived from an EMBL/GenBank/DDBJ whole genome shotgun (WGS) entry which is preliminary data.</text>
</comment>
<dbReference type="SUPFAM" id="SSF52540">
    <property type="entry name" value="P-loop containing nucleoside triphosphate hydrolases"/>
    <property type="match status" value="1"/>
</dbReference>
<dbReference type="GO" id="GO:0016301">
    <property type="term" value="F:kinase activity"/>
    <property type="evidence" value="ECO:0007669"/>
    <property type="project" value="UniProtKB-KW"/>
</dbReference>
<dbReference type="InterPro" id="IPR052922">
    <property type="entry name" value="Cytidylate_Kinase-2"/>
</dbReference>
<evidence type="ECO:0000313" key="2">
    <source>
        <dbReference type="Proteomes" id="UP001501742"/>
    </source>
</evidence>
<dbReference type="Proteomes" id="UP001501742">
    <property type="component" value="Unassembled WGS sequence"/>
</dbReference>
<name>A0ABP4K2I7_9MICO</name>
<keyword evidence="1" id="KW-0418">Kinase</keyword>
<protein>
    <submittedName>
        <fullName evidence="1">Adenylate kinase</fullName>
    </submittedName>
</protein>
<evidence type="ECO:0000313" key="1">
    <source>
        <dbReference type="EMBL" id="GAA1492223.1"/>
    </source>
</evidence>
<dbReference type="PANTHER" id="PTHR37816">
    <property type="entry name" value="YALI0E33011P"/>
    <property type="match status" value="1"/>
</dbReference>
<organism evidence="1 2">
    <name type="scientific">Curtobacterium herbarum</name>
    <dbReference type="NCBI Taxonomy" id="150122"/>
    <lineage>
        <taxon>Bacteria</taxon>
        <taxon>Bacillati</taxon>
        <taxon>Actinomycetota</taxon>
        <taxon>Actinomycetes</taxon>
        <taxon>Micrococcales</taxon>
        <taxon>Microbacteriaceae</taxon>
        <taxon>Curtobacterium</taxon>
    </lineage>
</organism>
<dbReference type="RefSeq" id="WP_259557824.1">
    <property type="nucleotide sequence ID" value="NZ_BAAAJX010000002.1"/>
</dbReference>
<gene>
    <name evidence="1" type="ORF">GCM10009627_05690</name>
</gene>
<dbReference type="InterPro" id="IPR027417">
    <property type="entry name" value="P-loop_NTPase"/>
</dbReference>
<sequence>MAGTAGVGKTTTARRIARSVGAPHTELDGMYHGPGWTVLPDFEARVDAVTSAPTWVSEWQYRRVRPLLVERADTLVWLDLPKPVAFVRLLRRTVRRRLQRTVLWNGNVEPPLWTFFTRREHILRWGIATRNEMREQVPALAPDAPHLRIVRLRSQREIERFVGQLRTHSE</sequence>
<accession>A0ABP4K2I7</accession>
<keyword evidence="1" id="KW-0808">Transferase</keyword>
<dbReference type="EMBL" id="BAAAJX010000002">
    <property type="protein sequence ID" value="GAA1492223.1"/>
    <property type="molecule type" value="Genomic_DNA"/>
</dbReference>
<dbReference type="PANTHER" id="PTHR37816:SF1">
    <property type="entry name" value="TOXIN"/>
    <property type="match status" value="1"/>
</dbReference>
<proteinExistence type="predicted"/>
<dbReference type="Gene3D" id="3.40.50.300">
    <property type="entry name" value="P-loop containing nucleotide triphosphate hydrolases"/>
    <property type="match status" value="1"/>
</dbReference>
<keyword evidence="2" id="KW-1185">Reference proteome</keyword>